<proteinExistence type="predicted"/>
<keyword evidence="2" id="KW-1185">Reference proteome</keyword>
<organism evidence="1 2">
    <name type="scientific">Parasitella parasitica</name>
    <dbReference type="NCBI Taxonomy" id="35722"/>
    <lineage>
        <taxon>Eukaryota</taxon>
        <taxon>Fungi</taxon>
        <taxon>Fungi incertae sedis</taxon>
        <taxon>Mucoromycota</taxon>
        <taxon>Mucoromycotina</taxon>
        <taxon>Mucoromycetes</taxon>
        <taxon>Mucorales</taxon>
        <taxon>Mucorineae</taxon>
        <taxon>Mucoraceae</taxon>
        <taxon>Parasitella</taxon>
    </lineage>
</organism>
<dbReference type="AlphaFoldDB" id="A0A0B7MS11"/>
<gene>
    <name evidence="1" type="primary">PARPA_01151.1 scaffold 1359</name>
</gene>
<name>A0A0B7MS11_9FUNG</name>
<sequence>MPGPEARYTDALSISWTNFQNLFANPPWNPISSALNKISQERLPMVTLVGGFLLAQCPLVFSGTMYGSLSPMNDVTTSGTDDLSQDAPTVTTTKLDALRVEIIRNQLLRTELNVQAVEHLVTQKLAPTGTNLSYRKNQLRFFLE</sequence>
<protein>
    <submittedName>
        <fullName evidence="1">Uncharacterized protein</fullName>
    </submittedName>
</protein>
<dbReference type="Proteomes" id="UP000054107">
    <property type="component" value="Unassembled WGS sequence"/>
</dbReference>
<accession>A0A0B7MS11</accession>
<evidence type="ECO:0000313" key="1">
    <source>
        <dbReference type="EMBL" id="CEP07842.1"/>
    </source>
</evidence>
<reference evidence="1 2" key="1">
    <citation type="submission" date="2014-09" db="EMBL/GenBank/DDBJ databases">
        <authorList>
            <person name="Ellenberger Sabrina"/>
        </authorList>
    </citation>
    <scope>NUCLEOTIDE SEQUENCE [LARGE SCALE GENOMIC DNA]</scope>
    <source>
        <strain evidence="1 2">CBS 412.66</strain>
    </source>
</reference>
<evidence type="ECO:0000313" key="2">
    <source>
        <dbReference type="Proteomes" id="UP000054107"/>
    </source>
</evidence>
<dbReference type="OrthoDB" id="10552448at2759"/>
<dbReference type="EMBL" id="LN719426">
    <property type="protein sequence ID" value="CEP07842.1"/>
    <property type="molecule type" value="Genomic_DNA"/>
</dbReference>